<evidence type="ECO:0000256" key="7">
    <source>
        <dbReference type="ARBA" id="ARBA00022723"/>
    </source>
</evidence>
<keyword evidence="17" id="KW-1185">Reference proteome</keyword>
<keyword evidence="6 14" id="KW-0812">Transmembrane</keyword>
<keyword evidence="9" id="KW-0833">Ubl conjugation pathway</keyword>
<evidence type="ECO:0000259" key="15">
    <source>
        <dbReference type="PROSITE" id="PS51292"/>
    </source>
</evidence>
<proteinExistence type="predicted"/>
<gene>
    <name evidence="16" type="primary">MARCHF9</name>
</gene>
<feature type="region of interest" description="Disordered" evidence="13">
    <location>
        <begin position="305"/>
        <end position="327"/>
    </location>
</feature>
<dbReference type="OMA" id="CAAYNIL"/>
<dbReference type="EC" id="2.3.2.27" evidence="4"/>
<dbReference type="GO" id="GO:0008270">
    <property type="term" value="F:zinc ion binding"/>
    <property type="evidence" value="ECO:0007669"/>
    <property type="project" value="UniProtKB-KW"/>
</dbReference>
<dbReference type="SMART" id="SM00744">
    <property type="entry name" value="RINGv"/>
    <property type="match status" value="1"/>
</dbReference>
<evidence type="ECO:0000313" key="17">
    <source>
        <dbReference type="Proteomes" id="UP000265140"/>
    </source>
</evidence>
<reference evidence="16" key="3">
    <citation type="submission" date="2025-08" db="UniProtKB">
        <authorList>
            <consortium name="Ensembl"/>
        </authorList>
    </citation>
    <scope>IDENTIFICATION</scope>
</reference>
<evidence type="ECO:0000256" key="1">
    <source>
        <dbReference type="ARBA" id="ARBA00000900"/>
    </source>
</evidence>
<keyword evidence="11 14" id="KW-1133">Transmembrane helix</keyword>
<evidence type="ECO:0000256" key="8">
    <source>
        <dbReference type="ARBA" id="ARBA00022771"/>
    </source>
</evidence>
<dbReference type="CDD" id="cd16824">
    <property type="entry name" value="RING_CH-C4HC3_MARCH4"/>
    <property type="match status" value="1"/>
</dbReference>
<keyword evidence="5" id="KW-0808">Transferase</keyword>
<dbReference type="InterPro" id="IPR047905">
    <property type="entry name" value="MARCHF4_RING_CH-C4HC3"/>
</dbReference>
<name>A0A3P8Y1B8_ESOLU</name>
<dbReference type="InterPro" id="IPR046356">
    <property type="entry name" value="MARCHF4/9/11"/>
</dbReference>
<dbReference type="PANTHER" id="PTHR46053:SF3">
    <property type="entry name" value="E3 UBIQUITIN-PROTEIN LIGASE MARCHF4"/>
    <property type="match status" value="1"/>
</dbReference>
<reference evidence="17" key="1">
    <citation type="journal article" date="2014" name="PLoS ONE">
        <title>The genome and linkage map of the northern pike (Esox lucius): conserved synteny revealed between the salmonid sister group and the Neoteleostei.</title>
        <authorList>
            <person name="Rondeau E.B."/>
            <person name="Minkley D.R."/>
            <person name="Leong J.S."/>
            <person name="Messmer A.M."/>
            <person name="Jantzen J.R."/>
            <person name="von Schalburg K.R."/>
            <person name="Lemon C."/>
            <person name="Bird N.H."/>
            <person name="Koop B.F."/>
        </authorList>
    </citation>
    <scope>NUCLEOTIDE SEQUENCE</scope>
</reference>
<evidence type="ECO:0000256" key="11">
    <source>
        <dbReference type="ARBA" id="ARBA00022989"/>
    </source>
</evidence>
<dbReference type="STRING" id="8010.ENSELUP00000009890"/>
<feature type="domain" description="RING-CH-type" evidence="15">
    <location>
        <begin position="130"/>
        <end position="190"/>
    </location>
</feature>
<protein>
    <recommendedName>
        <fullName evidence="4">RING-type E3 ubiquitin transferase</fullName>
        <ecNumber evidence="4">2.3.2.27</ecNumber>
    </recommendedName>
</protein>
<keyword evidence="7" id="KW-0479">Metal-binding</keyword>
<keyword evidence="8" id="KW-0863">Zinc-finger</keyword>
<comment type="pathway">
    <text evidence="3">Protein modification; protein ubiquitination.</text>
</comment>
<reference evidence="16" key="2">
    <citation type="submission" date="2020-02" db="EMBL/GenBank/DDBJ databases">
        <title>Esox lucius (northern pike) genome, fEsoLuc1, primary haplotype.</title>
        <authorList>
            <person name="Myers G."/>
            <person name="Karagic N."/>
            <person name="Meyer A."/>
            <person name="Pippel M."/>
            <person name="Reichard M."/>
            <person name="Winkler S."/>
            <person name="Tracey A."/>
            <person name="Sims Y."/>
            <person name="Howe K."/>
            <person name="Rhie A."/>
            <person name="Formenti G."/>
            <person name="Durbin R."/>
            <person name="Fedrigo O."/>
            <person name="Jarvis E.D."/>
        </authorList>
    </citation>
    <scope>NUCLEOTIDE SEQUENCE [LARGE SCALE GENOMIC DNA]</scope>
</reference>
<dbReference type="InterPro" id="IPR011016">
    <property type="entry name" value="Znf_RING-CH"/>
</dbReference>
<dbReference type="PANTHER" id="PTHR46053">
    <property type="entry name" value="E3 UBIQUITIN-PROTEIN LIGASE MARCH4-LIKE"/>
    <property type="match status" value="1"/>
</dbReference>
<evidence type="ECO:0000256" key="10">
    <source>
        <dbReference type="ARBA" id="ARBA00022833"/>
    </source>
</evidence>
<evidence type="ECO:0000256" key="12">
    <source>
        <dbReference type="ARBA" id="ARBA00023136"/>
    </source>
</evidence>
<feature type="transmembrane region" description="Helical" evidence="14">
    <location>
        <begin position="247"/>
        <end position="267"/>
    </location>
</feature>
<evidence type="ECO:0000256" key="5">
    <source>
        <dbReference type="ARBA" id="ARBA00022679"/>
    </source>
</evidence>
<comment type="catalytic activity">
    <reaction evidence="1">
        <text>S-ubiquitinyl-[E2 ubiquitin-conjugating enzyme]-L-cysteine + [acceptor protein]-L-lysine = [E2 ubiquitin-conjugating enzyme]-L-cysteine + N(6)-ubiquitinyl-[acceptor protein]-L-lysine.</text>
        <dbReference type="EC" id="2.3.2.27"/>
    </reaction>
</comment>
<dbReference type="Gene3D" id="3.30.40.10">
    <property type="entry name" value="Zinc/RING finger domain, C3HC4 (zinc finger)"/>
    <property type="match status" value="1"/>
</dbReference>
<keyword evidence="12 14" id="KW-0472">Membrane</keyword>
<dbReference type="SUPFAM" id="SSF57850">
    <property type="entry name" value="RING/U-box"/>
    <property type="match status" value="1"/>
</dbReference>
<dbReference type="GeneTree" id="ENSGT00940000158208"/>
<dbReference type="AlphaFoldDB" id="A0A3P8Y1B8"/>
<evidence type="ECO:0000256" key="13">
    <source>
        <dbReference type="SAM" id="MobiDB-lite"/>
    </source>
</evidence>
<dbReference type="PROSITE" id="PS51292">
    <property type="entry name" value="ZF_RING_CH"/>
    <property type="match status" value="1"/>
</dbReference>
<comment type="subcellular location">
    <subcellularLocation>
        <location evidence="2">Endomembrane system</location>
        <topology evidence="2">Multi-pass membrane protein</topology>
    </subcellularLocation>
</comment>
<dbReference type="GO" id="GO:0061630">
    <property type="term" value="F:ubiquitin protein ligase activity"/>
    <property type="evidence" value="ECO:0007669"/>
    <property type="project" value="UniProtKB-EC"/>
</dbReference>
<dbReference type="InterPro" id="IPR013083">
    <property type="entry name" value="Znf_RING/FYVE/PHD"/>
</dbReference>
<accession>A0A3P8Y1B8</accession>
<evidence type="ECO:0000256" key="2">
    <source>
        <dbReference type="ARBA" id="ARBA00004127"/>
    </source>
</evidence>
<dbReference type="Proteomes" id="UP000265140">
    <property type="component" value="Chromosome 20"/>
</dbReference>
<evidence type="ECO:0000256" key="4">
    <source>
        <dbReference type="ARBA" id="ARBA00012483"/>
    </source>
</evidence>
<evidence type="ECO:0000313" key="16">
    <source>
        <dbReference type="Ensembl" id="ENSELUP00000009890.3"/>
    </source>
</evidence>
<dbReference type="Ensembl" id="ENSELUT00000003066.3">
    <property type="protein sequence ID" value="ENSELUP00000009890.3"/>
    <property type="gene ID" value="ENSELUG00000010413.3"/>
</dbReference>
<sequence>MLRGPVMLKNRCGVLFGDLKVLLLRPPVPARSSIPMSGYTPDRLEAVVPFVVDVANNNNTFRTHLGPSETWPSAPPAGGASGTEGDRQVGASGWVDSVEPLRVLGGSSSSDSWARDKLEQRFSLGSYSDSGGVRSPVCRICFQGPETGELLSPCRCSGSVRCTHQPCLIKWISEKGSWACELCYYKYQVIAISTKNPLQWQSISLTVIERVQIAAALLGSLFLMASLSWLVWSSFSPSARWQRQDLLFQICYGLYGFMDIACIALIIHEAPSVFRIFSRWQAVNQKWKVLNYDKATDNEDLNKAATERTQCQSEPRPQASTGAGQSTSLISPGAFAPTAVDLVPAPGTTGTGLAPEGSPEARGPVGPDQPCAAYNILHLLSHLRLSEPRGHPSRSTRELVMRVTTV</sequence>
<dbReference type="GO" id="GO:0012505">
    <property type="term" value="C:endomembrane system"/>
    <property type="evidence" value="ECO:0007669"/>
    <property type="project" value="UniProtKB-SubCell"/>
</dbReference>
<feature type="transmembrane region" description="Helical" evidence="14">
    <location>
        <begin position="213"/>
        <end position="235"/>
    </location>
</feature>
<dbReference type="InParanoid" id="A0A3P8Y1B8"/>
<dbReference type="Pfam" id="PF12906">
    <property type="entry name" value="RINGv"/>
    <property type="match status" value="1"/>
</dbReference>
<dbReference type="UniPathway" id="UPA00143"/>
<evidence type="ECO:0000256" key="14">
    <source>
        <dbReference type="SAM" id="Phobius"/>
    </source>
</evidence>
<reference evidence="16" key="4">
    <citation type="submission" date="2025-09" db="UniProtKB">
        <authorList>
            <consortium name="Ensembl"/>
        </authorList>
    </citation>
    <scope>IDENTIFICATION</scope>
</reference>
<organism evidence="16 17">
    <name type="scientific">Esox lucius</name>
    <name type="common">Northern pike</name>
    <dbReference type="NCBI Taxonomy" id="8010"/>
    <lineage>
        <taxon>Eukaryota</taxon>
        <taxon>Metazoa</taxon>
        <taxon>Chordata</taxon>
        <taxon>Craniata</taxon>
        <taxon>Vertebrata</taxon>
        <taxon>Euteleostomi</taxon>
        <taxon>Actinopterygii</taxon>
        <taxon>Neopterygii</taxon>
        <taxon>Teleostei</taxon>
        <taxon>Protacanthopterygii</taxon>
        <taxon>Esociformes</taxon>
        <taxon>Esocidae</taxon>
        <taxon>Esox</taxon>
    </lineage>
</organism>
<feature type="region of interest" description="Disordered" evidence="13">
    <location>
        <begin position="345"/>
        <end position="365"/>
    </location>
</feature>
<evidence type="ECO:0000256" key="9">
    <source>
        <dbReference type="ARBA" id="ARBA00022786"/>
    </source>
</evidence>
<keyword evidence="10" id="KW-0862">Zinc</keyword>
<evidence type="ECO:0000256" key="6">
    <source>
        <dbReference type="ARBA" id="ARBA00022692"/>
    </source>
</evidence>
<evidence type="ECO:0000256" key="3">
    <source>
        <dbReference type="ARBA" id="ARBA00004906"/>
    </source>
</evidence>
<feature type="region of interest" description="Disordered" evidence="13">
    <location>
        <begin position="63"/>
        <end position="89"/>
    </location>
</feature>
<dbReference type="GO" id="GO:0016567">
    <property type="term" value="P:protein ubiquitination"/>
    <property type="evidence" value="ECO:0007669"/>
    <property type="project" value="UniProtKB-UniPathway"/>
</dbReference>
<feature type="compositionally biased region" description="Polar residues" evidence="13">
    <location>
        <begin position="307"/>
        <end position="327"/>
    </location>
</feature>
<dbReference type="Bgee" id="ENSELUG00000010413">
    <property type="expression patterns" value="Expressed in brain and 2 other cell types or tissues"/>
</dbReference>